<dbReference type="OrthoDB" id="8703931at2"/>
<proteinExistence type="predicted"/>
<protein>
    <recommendedName>
        <fullName evidence="4">PH domain-containing protein</fullName>
    </recommendedName>
</protein>
<feature type="transmembrane region" description="Helical" evidence="1">
    <location>
        <begin position="33"/>
        <end position="51"/>
    </location>
</feature>
<evidence type="ECO:0008006" key="4">
    <source>
        <dbReference type="Google" id="ProtNLM"/>
    </source>
</evidence>
<accession>A0A1W6ZHK4</accession>
<dbReference type="STRING" id="463040.CAL15_22515"/>
<feature type="transmembrane region" description="Helical" evidence="1">
    <location>
        <begin position="63"/>
        <end position="83"/>
    </location>
</feature>
<name>A0A1W6ZHK4_9BORD</name>
<keyword evidence="1" id="KW-0472">Membrane</keyword>
<gene>
    <name evidence="2" type="ORF">CAL15_22515</name>
</gene>
<dbReference type="EMBL" id="CP021111">
    <property type="protein sequence ID" value="ARP96893.1"/>
    <property type="molecule type" value="Genomic_DNA"/>
</dbReference>
<dbReference type="RefSeq" id="WP_086080542.1">
    <property type="nucleotide sequence ID" value="NZ_CP021111.1"/>
</dbReference>
<dbReference type="Proteomes" id="UP000194161">
    <property type="component" value="Chromosome"/>
</dbReference>
<reference evidence="2 3" key="1">
    <citation type="submission" date="2017-05" db="EMBL/GenBank/DDBJ databases">
        <title>Complete and WGS of Bordetella genogroups.</title>
        <authorList>
            <person name="Spilker T."/>
            <person name="LiPuma J."/>
        </authorList>
    </citation>
    <scope>NUCLEOTIDE SEQUENCE [LARGE SCALE GENOMIC DNA]</scope>
    <source>
        <strain evidence="2 3">AU7206</strain>
    </source>
</reference>
<sequence length="172" mass="19383">MSDPTSTPTIHDREALLAEIGPLPLSGQAWPDWVRILAWIVLAVLGMQAISAGIRMPQDQPNLLMAGVAIVAFLALAVLSWHMQMSVTTIDETGLRQTWIRQRQVAWEDIRLARFVPLLFTQRLVVIPWRGRPVVFQGGTRELQVAFAKISMLYRNRPNDDPVQEPNRAPRG</sequence>
<dbReference type="KEGG" id="bgm:CAL15_22515"/>
<organism evidence="2 3">
    <name type="scientific">Bordetella genomosp. 13</name>
    <dbReference type="NCBI Taxonomy" id="463040"/>
    <lineage>
        <taxon>Bacteria</taxon>
        <taxon>Pseudomonadati</taxon>
        <taxon>Pseudomonadota</taxon>
        <taxon>Betaproteobacteria</taxon>
        <taxon>Burkholderiales</taxon>
        <taxon>Alcaligenaceae</taxon>
        <taxon>Bordetella</taxon>
    </lineage>
</organism>
<keyword evidence="1" id="KW-0812">Transmembrane</keyword>
<evidence type="ECO:0000256" key="1">
    <source>
        <dbReference type="SAM" id="Phobius"/>
    </source>
</evidence>
<evidence type="ECO:0000313" key="2">
    <source>
        <dbReference type="EMBL" id="ARP96893.1"/>
    </source>
</evidence>
<dbReference type="AlphaFoldDB" id="A0A1W6ZHK4"/>
<keyword evidence="3" id="KW-1185">Reference proteome</keyword>
<keyword evidence="1" id="KW-1133">Transmembrane helix</keyword>
<evidence type="ECO:0000313" key="3">
    <source>
        <dbReference type="Proteomes" id="UP000194161"/>
    </source>
</evidence>